<feature type="region of interest" description="Disordered" evidence="3">
    <location>
        <begin position="857"/>
        <end position="917"/>
    </location>
</feature>
<evidence type="ECO:0000313" key="6">
    <source>
        <dbReference type="EMBL" id="CAK0806901.1"/>
    </source>
</evidence>
<feature type="region of interest" description="Disordered" evidence="3">
    <location>
        <begin position="2822"/>
        <end position="2853"/>
    </location>
</feature>
<dbReference type="Pfam" id="PF14295">
    <property type="entry name" value="PAN_4"/>
    <property type="match status" value="2"/>
</dbReference>
<dbReference type="Pfam" id="PF14216">
    <property type="entry name" value="DUF4326"/>
    <property type="match status" value="1"/>
</dbReference>
<feature type="chain" id="PRO_5045787320" description="Apple domain-containing protein" evidence="4">
    <location>
        <begin position="24"/>
        <end position="2853"/>
    </location>
</feature>
<keyword evidence="2" id="KW-1015">Disulfide bond</keyword>
<feature type="region of interest" description="Disordered" evidence="3">
    <location>
        <begin position="2241"/>
        <end position="2260"/>
    </location>
</feature>
<dbReference type="Proteomes" id="UP001189429">
    <property type="component" value="Unassembled WGS sequence"/>
</dbReference>
<dbReference type="SUPFAM" id="SSF53335">
    <property type="entry name" value="S-adenosyl-L-methionine-dependent methyltransferases"/>
    <property type="match status" value="1"/>
</dbReference>
<feature type="compositionally biased region" description="Basic residues" evidence="3">
    <location>
        <begin position="908"/>
        <end position="917"/>
    </location>
</feature>
<reference evidence="6" key="1">
    <citation type="submission" date="2023-10" db="EMBL/GenBank/DDBJ databases">
        <authorList>
            <person name="Chen Y."/>
            <person name="Shah S."/>
            <person name="Dougan E. K."/>
            <person name="Thang M."/>
            <person name="Chan C."/>
        </authorList>
    </citation>
    <scope>NUCLEOTIDE SEQUENCE [LARGE SCALE GENOMIC DNA]</scope>
</reference>
<gene>
    <name evidence="6" type="ORF">PCOR1329_LOCUS12956</name>
</gene>
<feature type="compositionally biased region" description="Polar residues" evidence="3">
    <location>
        <begin position="2249"/>
        <end position="2260"/>
    </location>
</feature>
<evidence type="ECO:0000256" key="2">
    <source>
        <dbReference type="ARBA" id="ARBA00023157"/>
    </source>
</evidence>
<feature type="region of interest" description="Disordered" evidence="3">
    <location>
        <begin position="2456"/>
        <end position="2484"/>
    </location>
</feature>
<feature type="compositionally biased region" description="Basic residues" evidence="3">
    <location>
        <begin position="887"/>
        <end position="900"/>
    </location>
</feature>
<dbReference type="InterPro" id="IPR029063">
    <property type="entry name" value="SAM-dependent_MTases_sf"/>
</dbReference>
<dbReference type="InterPro" id="IPR003609">
    <property type="entry name" value="Pan_app"/>
</dbReference>
<dbReference type="SMART" id="SM00223">
    <property type="entry name" value="APPLE"/>
    <property type="match status" value="1"/>
</dbReference>
<sequence>MRRLRGGCFLLIACACLVRYCSSPGCAMLPQSPPGLQSREHLGACSASGVDLSGRAADHCRDVSARRFVLAAAAWGSASACGTHSAWSSSAAKAKVDADILDVPLFPCGFGDTALCTCASLGEQRVCGLIDTGSPWLTVPSGRLCAYSGKYGCADGLPDSGLPRVYDQYGDRQGYLRWLRAPTMRLEAPQGPLGVSPVVGEDVLVAAPDEELVRASGGFVVGLIKASSDATHPSLLQQVRLPGRREVQALEVASPSRLLRLASRPLLPASADAVPLVDLRPLGLSVHHRALSGGTSGEEATELAEAFFINGILNLHSGPLPWFRDAESGPHVIGIGQAPLSPAGLCGVVAARTSVHSGSVVPGRCVQEAAEATAVAAVAETGEAPLEPVEDARPRHAGLRAAGERVRPRLLQALEAAEAWRLGPEEVVVVQPPQPQRTVPSEEPRQLLSQMARQVEEPLARACRLEVFLEYWQVATVDCPRESERLQAWWQLEAEVRLGWLALPAWQGLPLELFLDWEEVLLVSEVTAALVLGPRLLAAPSAVQLEACPQVQEQPQVLVACWAGCLQLVVESGLQRPGLSPGGLLECVTLDSFGSAVGTALFTIQSVWPGDGMGVFVEASFLGCSSAALWPMLSGSFNHLGGAVLHLCTQQASVCSGLVQWPQRSVLHVETYRMRSSTGVTEPWAQTLLASRGAAASAEPTPEELKKKVAELRLRLHRKRGIGALLSSRMNQIKRYLARRGGADTDKGLDELAAMVVQYITSVRHGHHPQSEMGVRYVREMRTVGGCLDALLRGELDHLGDLLMQRLKAIEQATEDGHWQVAQHLELRDDLGAGLARQEEVHDAVSKHKRMFGLAESAAKAKKGGGAGSPSPQRKGEKAKTTSSGKQKFKKGKGGGKSGKRQGPGSKGKPKGKSKVHPLRTSAPFCCLGYFLRCTLVLNVSPFEVAFAYPGRRYWRATQRKALNNLLYEVRVFREQCAGLVPDIDWDTDLCSAATSYDGEEVFPAEPLDRDRLLEALPPREACAAVRAVDVTEGWIRAALSDPGLLLKDESELGSLPPAPKVWASNEEWELIAGDLLERGILKTIEYEDIVEGEGPHRLAMNIIPSDFIQNAIEGDVPMLPHSDKWKSAILRSGEVMLWSAEDLKCCFYVYSLGDVWLKYMAISKPVRRCVAGLSGKGMIYLAAAVVPMGGSHNSGVAPVRGEVGRTDDDEARTIYIGRGSSSLQLAPSKWGNPFRIRDGLDRRRVIELFAEHLEKSPDLLANLSSLSGARLLCHCKEHQACHGDVLIAKWLERFNTPALWRAWQVYIDNLDVLEITDWWHAKSLQEEGISEAVDLARRRYEHFNVPRSENKAVIRETTTQSFGEVIDGDRGTIGPPAEFVRRLISLTLATLQRPTVTQKWMQILAGRWVRCLLFRREAMMCFTHLWRFLVKLRGDAKVPRKVREELASALTLLPLLRCDLRVPISGLATVSDASMQRGAVCRAVRIRPDGVAAARAASRRLVTDFRDEVVLLSLFDGIGGARRALDLLGLTPALFVSAEIDAEAKRVTKYAWPDVLEVGDVCSFGFAEAVAIRERVPHAKCILVVAGSPRSDLARINVERTGLQGRRSRLFYEINRIVSLLREALGEFCTALSLVENAASMDSEPRHLMSHSLGCEPVCISAGDVTHCQRDRLHWIKEELLTPWQGETFVMDSAKHVVIPDGPGPVERWLAAGLQWQGDVQEDFRLPTFLRCVPRRAPGQFPSGLGKCASHEVERWRRFNYCYASYQFRDVNCIEEPDGSQSDRARKLEKADLECCRCALLGNSFQCVVVAWVLAHWAQRAGYLTEIPSVRQMRETGGGATIADATVSMDQMDCDDGVLVRQHDLESEDAALDPGIIIVEELARRAEARGSDIRLDTFEAMRPDLWPRRPVSAARWSWKATAIWDWKHPSHITDLEVEFNTESEQLRIRLRVVSFGPRWVAYHATWCSHGADHIDHLDLLVADWIEWLWTEGHPQGLAGNALSAVQFFLRKKRILPASRRLLRAWQRLELPQRVLPMPDIVLTALAATARGWGRNDVAALLVLGFAAFLRTTEMLTLRRWQVAMDEASAQAGAAMDNRWGTVAGASQVPLVLVLVPIPTRPSPCITVKAGAAIDNRLGTVAGASQVPLVLVLVPVPTRPSPCISVKAGAAIDDRWGTVAGASQCGKCEWNDVITRGQGICTKCKREVTLFTPKKKKGGLRSRSQSPGKVSFADEAEVWDFEEQESDQRSSQKGPWSKASSTIDHLMGAMKSTNDQELKTARRRRAMEPPGGCWQGPGDEGEPARPERPLLPAAASPAAEGRAGARRCGRVPAALALSVAALAAAGLAAAAVGRGGSGRADVAGHGLRARADDVVRLAIATDCESTDEDILYWTAVTLAELQGVESAKDCRAKCEGLFFCSAWTWGKDPQVEDASEVCFLKGIDGGEEPHPLKQQGMVSGRPCRGTAASHAAASDGPADGGDEDGHAPVLEAPMTYDVVVCGAANDNLDFKSSIDLGEESHIGSWEFCLAKCELTPECSGWTWGKVRSSSKTDKCWLHGLAEGEEFIKENDPSVISGDVCHTLSQNRGKGSDISLFCWALMLPGSYEVGLLGMQHEKGINIFACDGSKVYSNVSVTIGGKFQSTVVNVNLQCSMGGEFGTALNTEIFIEVWKKLIADADYLKYDWTVKTDPDTVWFPKRLQAILVEHPEEAKGVFLNNCWRGMHGPIEVFSKNAVTTWGAGIAQCMDVLNQVCSGMCEWGEDMWIDQCLWKILQVRRDDVFELLIEDHCDPPDDDGWRTCHDASMVAYHPFKKEDEYVDCLKNSQAEAGEDPEESHAAESQGFAAESAGDTGE</sequence>
<feature type="domain" description="Apple" evidence="5">
    <location>
        <begin position="2383"/>
        <end position="2463"/>
    </location>
</feature>
<keyword evidence="1" id="KW-0677">Repeat</keyword>
<evidence type="ECO:0000256" key="3">
    <source>
        <dbReference type="SAM" id="MobiDB-lite"/>
    </source>
</evidence>
<dbReference type="EMBL" id="CAUYUJ010003803">
    <property type="protein sequence ID" value="CAK0806901.1"/>
    <property type="molecule type" value="Genomic_DNA"/>
</dbReference>
<evidence type="ECO:0000256" key="1">
    <source>
        <dbReference type="ARBA" id="ARBA00022737"/>
    </source>
</evidence>
<evidence type="ECO:0000313" key="7">
    <source>
        <dbReference type="Proteomes" id="UP001189429"/>
    </source>
</evidence>
<organism evidence="6 7">
    <name type="scientific">Prorocentrum cordatum</name>
    <dbReference type="NCBI Taxonomy" id="2364126"/>
    <lineage>
        <taxon>Eukaryota</taxon>
        <taxon>Sar</taxon>
        <taxon>Alveolata</taxon>
        <taxon>Dinophyceae</taxon>
        <taxon>Prorocentrales</taxon>
        <taxon>Prorocentraceae</taxon>
        <taxon>Prorocentrum</taxon>
    </lineage>
</organism>
<dbReference type="Gene3D" id="3.50.4.10">
    <property type="entry name" value="Hepatocyte Growth Factor"/>
    <property type="match status" value="2"/>
</dbReference>
<feature type="signal peptide" evidence="4">
    <location>
        <begin position="1"/>
        <end position="23"/>
    </location>
</feature>
<proteinExistence type="predicted"/>
<name>A0ABN9QS79_9DINO</name>
<accession>A0ABN9QS79</accession>
<keyword evidence="4" id="KW-0732">Signal</keyword>
<evidence type="ECO:0000259" key="5">
    <source>
        <dbReference type="SMART" id="SM00223"/>
    </source>
</evidence>
<comment type="caution">
    <text evidence="6">The sequence shown here is derived from an EMBL/GenBank/DDBJ whole genome shotgun (WGS) entry which is preliminary data.</text>
</comment>
<dbReference type="Gene3D" id="3.40.50.150">
    <property type="entry name" value="Vaccinia Virus protein VP39"/>
    <property type="match status" value="1"/>
</dbReference>
<evidence type="ECO:0000256" key="4">
    <source>
        <dbReference type="SAM" id="SignalP"/>
    </source>
</evidence>
<dbReference type="InterPro" id="IPR000177">
    <property type="entry name" value="Apple"/>
</dbReference>
<feature type="compositionally biased region" description="Low complexity" evidence="3">
    <location>
        <begin position="2467"/>
        <end position="2477"/>
    </location>
</feature>
<keyword evidence="7" id="KW-1185">Reference proteome</keyword>
<dbReference type="InterPro" id="IPR025475">
    <property type="entry name" value="DUF4326"/>
</dbReference>
<dbReference type="PROSITE" id="PS51257">
    <property type="entry name" value="PROKAR_LIPOPROTEIN"/>
    <property type="match status" value="1"/>
</dbReference>
<protein>
    <recommendedName>
        <fullName evidence="5">Apple domain-containing protein</fullName>
    </recommendedName>
</protein>
<feature type="region of interest" description="Disordered" evidence="3">
    <location>
        <begin position="2276"/>
        <end position="2309"/>
    </location>
</feature>